<dbReference type="Proteomes" id="UP000437931">
    <property type="component" value="Unassembled WGS sequence"/>
</dbReference>
<comment type="caution">
    <text evidence="1">The sequence shown here is derived from an EMBL/GenBank/DDBJ whole genome shotgun (WGS) entry which is preliminary data.</text>
</comment>
<accession>A0A6N7QDS0</accession>
<dbReference type="EMBL" id="WJPN01000015">
    <property type="protein sequence ID" value="MRH01788.1"/>
    <property type="molecule type" value="Genomic_DNA"/>
</dbReference>
<reference evidence="2" key="2">
    <citation type="journal article" date="2020" name="Plant Dis.">
        <title>A Grain Rot of Rice in Iran Caused by a Xanthomonas Strain Closely Related to X. sacchari.</title>
        <authorList>
            <person name="Mirghasempour S.A."/>
            <person name="Huang S."/>
            <person name="Studholme D.J."/>
            <person name="Brady C.L."/>
        </authorList>
    </citation>
    <scope>NUCLEOTIDE SEQUENCE</scope>
    <source>
        <strain evidence="2">SAM114</strain>
    </source>
</reference>
<proteinExistence type="predicted"/>
<dbReference type="Proteomes" id="UP000439314">
    <property type="component" value="Unassembled WGS sequence"/>
</dbReference>
<organism evidence="1 4">
    <name type="scientific">Xanthomonas sontii</name>
    <dbReference type="NCBI Taxonomy" id="2650745"/>
    <lineage>
        <taxon>Bacteria</taxon>
        <taxon>Pseudomonadati</taxon>
        <taxon>Pseudomonadota</taxon>
        <taxon>Gammaproteobacteria</taxon>
        <taxon>Lysobacterales</taxon>
        <taxon>Lysobacteraceae</taxon>
        <taxon>Xanthomonas</taxon>
    </lineage>
</organism>
<dbReference type="AlphaFoldDB" id="A0A6N7QDS0"/>
<dbReference type="EMBL" id="WJPM01000015">
    <property type="protein sequence ID" value="MRH76157.1"/>
    <property type="molecule type" value="Genomic_DNA"/>
</dbReference>
<reference evidence="3 4" key="1">
    <citation type="submission" date="2019-11" db="EMBL/GenBank/DDBJ databases">
        <title>First report of rice panicle blight caused by Xanthomonas sp. in Iran.</title>
        <authorList>
            <person name="Mirghasempour S.A."/>
            <person name="Huang S."/>
            <person name="Brady C.L."/>
            <person name="Studholme D.J."/>
        </authorList>
    </citation>
    <scope>NUCLEOTIDE SEQUENCE [LARGE SCALE GENOMIC DNA]</scope>
    <source>
        <strain evidence="1 4">ASD011</strain>
        <strain evidence="3">SAM114</strain>
    </source>
</reference>
<keyword evidence="3" id="KW-1185">Reference proteome</keyword>
<evidence type="ECO:0000313" key="4">
    <source>
        <dbReference type="Proteomes" id="UP000439314"/>
    </source>
</evidence>
<name>A0A6N7QDS0_9XANT</name>
<evidence type="ECO:0000313" key="1">
    <source>
        <dbReference type="EMBL" id="MRH01788.1"/>
    </source>
</evidence>
<protein>
    <submittedName>
        <fullName evidence="1">Uncharacterized protein</fullName>
    </submittedName>
</protein>
<evidence type="ECO:0000313" key="2">
    <source>
        <dbReference type="EMBL" id="MRH76157.1"/>
    </source>
</evidence>
<dbReference type="RefSeq" id="WP_017911980.1">
    <property type="nucleotide sequence ID" value="NZ_CP132342.1"/>
</dbReference>
<evidence type="ECO:0000313" key="3">
    <source>
        <dbReference type="Proteomes" id="UP000437931"/>
    </source>
</evidence>
<sequence length="157" mass="17370">MKYYHYGPVSILSKVKRLGGSKGWEFIESAQDQSEGKPKACYVTRLSPAQLADNSNPVARVLGLKATPGDRWLCFEMDLPDAWEEKGAAVLVTPIKGDRGKQGIALFLTKQNGYDASIDEGVDPRSDYIYINRAYCTQIWTISTGTGKGKAFEPYKP</sequence>
<gene>
    <name evidence="1" type="ORF">GIY21_15940</name>
    <name evidence="2" type="ORF">GIY22_16145</name>
</gene>